<proteinExistence type="predicted"/>
<name>A0A9D0ZQH6_9FIRM</name>
<evidence type="ECO:0000313" key="1">
    <source>
        <dbReference type="EMBL" id="HIQ90656.1"/>
    </source>
</evidence>
<accession>A0A9D0ZQH6</accession>
<gene>
    <name evidence="1" type="ORF">IAB27_03395</name>
</gene>
<evidence type="ECO:0000313" key="2">
    <source>
        <dbReference type="Proteomes" id="UP000886786"/>
    </source>
</evidence>
<reference evidence="1" key="1">
    <citation type="submission" date="2020-10" db="EMBL/GenBank/DDBJ databases">
        <authorList>
            <person name="Gilroy R."/>
        </authorList>
    </citation>
    <scope>NUCLEOTIDE SEQUENCE</scope>
    <source>
        <strain evidence="1">CHK147-3167</strain>
    </source>
</reference>
<sequence length="80" mass="9099">MSFSDKFFQKVEQKSGVGKQTILDLAKKLQEGNLKNETTLREVISELSQMTGKEVSKEKQDKIIEAVINDKVPKDIDKMI</sequence>
<protein>
    <submittedName>
        <fullName evidence="1">Stage VI sporulation protein F</fullName>
    </submittedName>
</protein>
<dbReference type="Proteomes" id="UP000886786">
    <property type="component" value="Unassembled WGS sequence"/>
</dbReference>
<reference evidence="1" key="2">
    <citation type="journal article" date="2021" name="PeerJ">
        <title>Extensive microbial diversity within the chicken gut microbiome revealed by metagenomics and culture.</title>
        <authorList>
            <person name="Gilroy R."/>
            <person name="Ravi A."/>
            <person name="Getino M."/>
            <person name="Pursley I."/>
            <person name="Horton D.L."/>
            <person name="Alikhan N.F."/>
            <person name="Baker D."/>
            <person name="Gharbi K."/>
            <person name="Hall N."/>
            <person name="Watson M."/>
            <person name="Adriaenssens E.M."/>
            <person name="Foster-Nyarko E."/>
            <person name="Jarju S."/>
            <person name="Secka A."/>
            <person name="Antonio M."/>
            <person name="Oren A."/>
            <person name="Chaudhuri R.R."/>
            <person name="La Ragione R."/>
            <person name="Hildebrand F."/>
            <person name="Pallen M.J."/>
        </authorList>
    </citation>
    <scope>NUCLEOTIDE SEQUENCE</scope>
    <source>
        <strain evidence="1">CHK147-3167</strain>
    </source>
</reference>
<organism evidence="1 2">
    <name type="scientific">Candidatus Coprosoma intestinipullorum</name>
    <dbReference type="NCBI Taxonomy" id="2840752"/>
    <lineage>
        <taxon>Bacteria</taxon>
        <taxon>Bacillati</taxon>
        <taxon>Bacillota</taxon>
        <taxon>Bacillota incertae sedis</taxon>
        <taxon>Candidatus Coprosoma</taxon>
    </lineage>
</organism>
<dbReference type="InterPro" id="IPR025942">
    <property type="entry name" value="SpoVIF"/>
</dbReference>
<dbReference type="AlphaFoldDB" id="A0A9D0ZQH6"/>
<dbReference type="Pfam" id="PF14069">
    <property type="entry name" value="SpoVIF"/>
    <property type="match status" value="1"/>
</dbReference>
<dbReference type="EMBL" id="DVFV01000065">
    <property type="protein sequence ID" value="HIQ90656.1"/>
    <property type="molecule type" value="Genomic_DNA"/>
</dbReference>
<comment type="caution">
    <text evidence="1">The sequence shown here is derived from an EMBL/GenBank/DDBJ whole genome shotgun (WGS) entry which is preliminary data.</text>
</comment>